<dbReference type="Gene3D" id="3.40.140.10">
    <property type="entry name" value="Cytidine Deaminase, domain 2"/>
    <property type="match status" value="1"/>
</dbReference>
<sequence length="178" mass="20091">MTPTNFVRPSWDEYFMAMARITATRANCDRLHTGSVLVKDKRIIATGYNGAPPGLPTCDEVGHLLEDGHCVRTIHAEHNAILQVARLQGASTEGTTLYTLYSPCIHCAKYLVAAGIKRVVYDKVYRNPEVIDYLKNASIDVDRHQENKNWLTELRELFKEEATEVKAKEGNVKMEGKR</sequence>
<evidence type="ECO:0000256" key="5">
    <source>
        <dbReference type="ARBA" id="ARBA00022833"/>
    </source>
</evidence>
<accession>A0A0G1A818</accession>
<gene>
    <name evidence="7" type="ORF">UV20_C0003G0124</name>
</gene>
<dbReference type="InterPro" id="IPR015517">
    <property type="entry name" value="dCMP_deaminase-rel"/>
</dbReference>
<proteinExistence type="inferred from homology"/>
<keyword evidence="3" id="KW-0479">Metal-binding</keyword>
<dbReference type="SUPFAM" id="SSF53927">
    <property type="entry name" value="Cytidine deaminase-like"/>
    <property type="match status" value="1"/>
</dbReference>
<dbReference type="InterPro" id="IPR016193">
    <property type="entry name" value="Cytidine_deaminase-like"/>
</dbReference>
<dbReference type="PROSITE" id="PS00903">
    <property type="entry name" value="CYT_DCMP_DEAMINASES_1"/>
    <property type="match status" value="1"/>
</dbReference>
<evidence type="ECO:0000256" key="2">
    <source>
        <dbReference type="ARBA" id="ARBA00006576"/>
    </source>
</evidence>
<dbReference type="PROSITE" id="PS51747">
    <property type="entry name" value="CYT_DCMP_DEAMINASES_2"/>
    <property type="match status" value="1"/>
</dbReference>
<evidence type="ECO:0000313" key="7">
    <source>
        <dbReference type="EMBL" id="KKS57182.1"/>
    </source>
</evidence>
<dbReference type="PANTHER" id="PTHR11086:SF18">
    <property type="entry name" value="DEOXYCYTIDYLATE DEAMINASE"/>
    <property type="match status" value="1"/>
</dbReference>
<evidence type="ECO:0000259" key="6">
    <source>
        <dbReference type="PROSITE" id="PS51747"/>
    </source>
</evidence>
<dbReference type="InterPro" id="IPR016192">
    <property type="entry name" value="APOBEC/CMP_deaminase_Zn-bd"/>
</dbReference>
<dbReference type="Pfam" id="PF00383">
    <property type="entry name" value="dCMP_cyt_deam_1"/>
    <property type="match status" value="1"/>
</dbReference>
<dbReference type="GO" id="GO:0004132">
    <property type="term" value="F:dCMP deaminase activity"/>
    <property type="evidence" value="ECO:0007669"/>
    <property type="project" value="TreeGrafter"/>
</dbReference>
<name>A0A0G1A818_9BACT</name>
<organism evidence="7 8">
    <name type="scientific">Candidatus Magasanikbacteria bacterium GW2011_GWA2_42_32</name>
    <dbReference type="NCBI Taxonomy" id="1619039"/>
    <lineage>
        <taxon>Bacteria</taxon>
        <taxon>Candidatus Magasanikiibacteriota</taxon>
    </lineage>
</organism>
<dbReference type="EMBL" id="LCDO01000003">
    <property type="protein sequence ID" value="KKS57182.1"/>
    <property type="molecule type" value="Genomic_DNA"/>
</dbReference>
<evidence type="ECO:0000313" key="8">
    <source>
        <dbReference type="Proteomes" id="UP000034837"/>
    </source>
</evidence>
<dbReference type="Proteomes" id="UP000034837">
    <property type="component" value="Unassembled WGS sequence"/>
</dbReference>
<comment type="cofactor">
    <cofactor evidence="1">
        <name>Zn(2+)</name>
        <dbReference type="ChEBI" id="CHEBI:29105"/>
    </cofactor>
</comment>
<comment type="caution">
    <text evidence="7">The sequence shown here is derived from an EMBL/GenBank/DDBJ whole genome shotgun (WGS) entry which is preliminary data.</text>
</comment>
<evidence type="ECO:0000256" key="1">
    <source>
        <dbReference type="ARBA" id="ARBA00001947"/>
    </source>
</evidence>
<keyword evidence="5" id="KW-0862">Zinc</keyword>
<evidence type="ECO:0000256" key="3">
    <source>
        <dbReference type="ARBA" id="ARBA00022723"/>
    </source>
</evidence>
<keyword evidence="4" id="KW-0378">Hydrolase</keyword>
<dbReference type="InterPro" id="IPR035105">
    <property type="entry name" value="Deoxycytidylate_deaminase_dom"/>
</dbReference>
<feature type="domain" description="CMP/dCMP-type deaminase" evidence="6">
    <location>
        <begin position="10"/>
        <end position="141"/>
    </location>
</feature>
<dbReference type="AlphaFoldDB" id="A0A0G1A818"/>
<comment type="similarity">
    <text evidence="2">Belongs to the cytidine and deoxycytidylate deaminase family.</text>
</comment>
<evidence type="ECO:0000256" key="4">
    <source>
        <dbReference type="ARBA" id="ARBA00022801"/>
    </source>
</evidence>
<dbReference type="GO" id="GO:0005737">
    <property type="term" value="C:cytoplasm"/>
    <property type="evidence" value="ECO:0007669"/>
    <property type="project" value="TreeGrafter"/>
</dbReference>
<dbReference type="GO" id="GO:0008270">
    <property type="term" value="F:zinc ion binding"/>
    <property type="evidence" value="ECO:0007669"/>
    <property type="project" value="InterPro"/>
</dbReference>
<dbReference type="InterPro" id="IPR002125">
    <property type="entry name" value="CMP_dCMP_dom"/>
</dbReference>
<dbReference type="PATRIC" id="fig|1619039.3.peg.547"/>
<dbReference type="CDD" id="cd01286">
    <property type="entry name" value="deoxycytidylate_deaminase"/>
    <property type="match status" value="1"/>
</dbReference>
<reference evidence="7 8" key="1">
    <citation type="journal article" date="2015" name="Nature">
        <title>rRNA introns, odd ribosomes, and small enigmatic genomes across a large radiation of phyla.</title>
        <authorList>
            <person name="Brown C.T."/>
            <person name="Hug L.A."/>
            <person name="Thomas B.C."/>
            <person name="Sharon I."/>
            <person name="Castelle C.J."/>
            <person name="Singh A."/>
            <person name="Wilkins M.J."/>
            <person name="Williams K.H."/>
            <person name="Banfield J.F."/>
        </authorList>
    </citation>
    <scope>NUCLEOTIDE SEQUENCE [LARGE SCALE GENOMIC DNA]</scope>
</reference>
<protein>
    <submittedName>
        <fullName evidence="7">CMP/dCMP deaminase zinc-binding protein</fullName>
    </submittedName>
</protein>
<dbReference type="PANTHER" id="PTHR11086">
    <property type="entry name" value="DEOXYCYTIDYLATE DEAMINASE-RELATED"/>
    <property type="match status" value="1"/>
</dbReference>